<feature type="signal peptide" evidence="2">
    <location>
        <begin position="1"/>
        <end position="35"/>
    </location>
</feature>
<reference evidence="4 5" key="1">
    <citation type="submission" date="2020-03" db="EMBL/GenBank/DDBJ databases">
        <title>Two novel Motilibacter sp.</title>
        <authorList>
            <person name="Liu S."/>
        </authorList>
    </citation>
    <scope>NUCLEOTIDE SEQUENCE [LARGE SCALE GENOMIC DNA]</scope>
    <source>
        <strain evidence="4 5">E257</strain>
    </source>
</reference>
<feature type="domain" description="Xaa-Pro dipeptidyl-peptidase C-terminal" evidence="3">
    <location>
        <begin position="361"/>
        <end position="628"/>
    </location>
</feature>
<keyword evidence="2" id="KW-0732">Signal</keyword>
<proteinExistence type="predicted"/>
<dbReference type="GO" id="GO:0016787">
    <property type="term" value="F:hydrolase activity"/>
    <property type="evidence" value="ECO:0007669"/>
    <property type="project" value="UniProtKB-KW"/>
</dbReference>
<dbReference type="SMART" id="SM00939">
    <property type="entry name" value="PepX_C"/>
    <property type="match status" value="1"/>
</dbReference>
<keyword evidence="5" id="KW-1185">Reference proteome</keyword>
<dbReference type="SUPFAM" id="SSF49785">
    <property type="entry name" value="Galactose-binding domain-like"/>
    <property type="match status" value="1"/>
</dbReference>
<dbReference type="RefSeq" id="WP_166280649.1">
    <property type="nucleotide sequence ID" value="NZ_JAANNP010000003.1"/>
</dbReference>
<gene>
    <name evidence="4" type="ORF">G9H71_08225</name>
</gene>
<dbReference type="InterPro" id="IPR005674">
    <property type="entry name" value="CocE/Ser_esterase"/>
</dbReference>
<dbReference type="NCBIfam" id="NF003780">
    <property type="entry name" value="PRK05371.1-1"/>
    <property type="match status" value="1"/>
</dbReference>
<dbReference type="Gene3D" id="2.60.120.260">
    <property type="entry name" value="Galactose-binding domain-like"/>
    <property type="match status" value="1"/>
</dbReference>
<name>A0ABX0GTB6_9ACTN</name>
<organism evidence="4 5">
    <name type="scientific">Motilibacter deserti</name>
    <dbReference type="NCBI Taxonomy" id="2714956"/>
    <lineage>
        <taxon>Bacteria</taxon>
        <taxon>Bacillati</taxon>
        <taxon>Actinomycetota</taxon>
        <taxon>Actinomycetes</taxon>
        <taxon>Motilibacterales</taxon>
        <taxon>Motilibacteraceae</taxon>
        <taxon>Motilibacter</taxon>
    </lineage>
</organism>
<sequence>MRPRRNLRTALVLPAALTVAAASALVAVAPSTAGAAAVPEIVVADGVTQPVFGFADAIRERLWVDSPYDSDKDGARDKIAIDIKRPAATAEGLQVPVVMDPSPYYSTLGRGNESELKADVDGDGLLDKWPLFYDNYFVPRGYAVVLMDMIGTNNSTGCPTVHDESDNLSAKVVIDWLNGRARAFDAAGTEQFATWDNGKSALIGKSYDGTLANAVAASGVEGLTTIVPISAISSYHDYTRSNGVILRGNNYLASLANTVTNPERRGYCKPVRDVLDANDGDETGDYSQFWEVRDYLKDVKKVKASVFVYHGLNDDNVMPDHFSKWWYALAKQGVPRKIWLSQEGHVDPFDSRRADWVDTLHRWFDYWLQGVQNGIMDEPIADVERAPDVWATYADWPAPGATDTRLWFRSSVPGAEGDGAAGGFGYVQEKGAEHSLTFRDAISMSRNSVQSNLTTASPNKLVFMSDTLSSDVHISGTPSVQMTASVDATDTNFGAVLIDLGADTRINWTSGDGVLPVTATTPEDCWGESSPLDDACYKQVTKRLVTADREVVTEGVVDALNLTSRRTATALEPGRDYVVDFPLLPEDYVFKAGHRIAVVIVGSYSGYSSQADRNQANITVSVKRSRITLPIVGGQQAARNAGI</sequence>
<keyword evidence="1 4" id="KW-0378">Hydrolase</keyword>
<dbReference type="EMBL" id="JAANNP010000003">
    <property type="protein sequence ID" value="NHC13765.1"/>
    <property type="molecule type" value="Genomic_DNA"/>
</dbReference>
<protein>
    <submittedName>
        <fullName evidence="4">CocE/NonD family hydrolase</fullName>
    </submittedName>
</protein>
<dbReference type="NCBIfam" id="TIGR00976">
    <property type="entry name" value="CocE_NonD"/>
    <property type="match status" value="1"/>
</dbReference>
<comment type="caution">
    <text evidence="4">The sequence shown here is derived from an EMBL/GenBank/DDBJ whole genome shotgun (WGS) entry which is preliminary data.</text>
</comment>
<evidence type="ECO:0000256" key="2">
    <source>
        <dbReference type="SAM" id="SignalP"/>
    </source>
</evidence>
<dbReference type="Proteomes" id="UP000800981">
    <property type="component" value="Unassembled WGS sequence"/>
</dbReference>
<dbReference type="InterPro" id="IPR013736">
    <property type="entry name" value="Xaa-Pro_dipept_C"/>
</dbReference>
<evidence type="ECO:0000259" key="3">
    <source>
        <dbReference type="SMART" id="SM00939"/>
    </source>
</evidence>
<dbReference type="Gene3D" id="3.40.50.1820">
    <property type="entry name" value="alpha/beta hydrolase"/>
    <property type="match status" value="2"/>
</dbReference>
<evidence type="ECO:0000256" key="1">
    <source>
        <dbReference type="ARBA" id="ARBA00022801"/>
    </source>
</evidence>
<feature type="chain" id="PRO_5046835682" evidence="2">
    <location>
        <begin position="36"/>
        <end position="643"/>
    </location>
</feature>
<accession>A0ABX0GTB6</accession>
<dbReference type="Pfam" id="PF02129">
    <property type="entry name" value="Peptidase_S15"/>
    <property type="match status" value="1"/>
</dbReference>
<evidence type="ECO:0000313" key="5">
    <source>
        <dbReference type="Proteomes" id="UP000800981"/>
    </source>
</evidence>
<evidence type="ECO:0000313" key="4">
    <source>
        <dbReference type="EMBL" id="NHC13765.1"/>
    </source>
</evidence>
<dbReference type="InterPro" id="IPR000383">
    <property type="entry name" value="Xaa-Pro-like_dom"/>
</dbReference>
<dbReference type="Pfam" id="PF08530">
    <property type="entry name" value="PepX_C"/>
    <property type="match status" value="1"/>
</dbReference>
<dbReference type="InterPro" id="IPR008979">
    <property type="entry name" value="Galactose-bd-like_sf"/>
</dbReference>
<dbReference type="SUPFAM" id="SSF53474">
    <property type="entry name" value="alpha/beta-Hydrolases"/>
    <property type="match status" value="1"/>
</dbReference>
<dbReference type="InterPro" id="IPR029058">
    <property type="entry name" value="AB_hydrolase_fold"/>
</dbReference>